<evidence type="ECO:0000256" key="1">
    <source>
        <dbReference type="ARBA" id="ARBA00004138"/>
    </source>
</evidence>
<dbReference type="Pfam" id="PF00400">
    <property type="entry name" value="WD40"/>
    <property type="match status" value="2"/>
</dbReference>
<evidence type="ECO:0000256" key="4">
    <source>
        <dbReference type="PROSITE-ProRule" id="PRU00221"/>
    </source>
</evidence>
<reference evidence="8" key="1">
    <citation type="submission" date="2021-01" db="EMBL/GenBank/DDBJ databases">
        <authorList>
            <person name="Corre E."/>
            <person name="Pelletier E."/>
            <person name="Niang G."/>
            <person name="Scheremetjew M."/>
            <person name="Finn R."/>
            <person name="Kale V."/>
            <person name="Holt S."/>
            <person name="Cochrane G."/>
            <person name="Meng A."/>
            <person name="Brown T."/>
            <person name="Cohen L."/>
        </authorList>
    </citation>
    <scope>NUCLEOTIDE SEQUENCE</scope>
    <source>
        <strain evidence="8">RCC1693</strain>
    </source>
</reference>
<dbReference type="SUPFAM" id="SSF50978">
    <property type="entry name" value="WD40 repeat-like"/>
    <property type="match status" value="1"/>
</dbReference>
<dbReference type="PANTHER" id="PTHR24098:SF0">
    <property type="entry name" value="OUTER SEGMENT 5"/>
    <property type="match status" value="1"/>
</dbReference>
<dbReference type="InterPro" id="IPR036322">
    <property type="entry name" value="WD40_repeat_dom_sf"/>
</dbReference>
<evidence type="ECO:0000259" key="6">
    <source>
        <dbReference type="Pfam" id="PF23335"/>
    </source>
</evidence>
<dbReference type="EMBL" id="HBGT01026248">
    <property type="protein sequence ID" value="CAD9436480.1"/>
    <property type="molecule type" value="Transcribed_RNA"/>
</dbReference>
<dbReference type="Gene3D" id="2.130.10.10">
    <property type="entry name" value="YVTN repeat-like/Quinoprotein amine dehydrogenase"/>
    <property type="match status" value="2"/>
</dbReference>
<feature type="compositionally biased region" description="Basic and acidic residues" evidence="5">
    <location>
        <begin position="755"/>
        <end position="765"/>
    </location>
</feature>
<dbReference type="InterPro" id="IPR056456">
    <property type="entry name" value="Beta-prop_IFT80_2nd"/>
</dbReference>
<evidence type="ECO:0008006" key="9">
    <source>
        <dbReference type="Google" id="ProtNLM"/>
    </source>
</evidence>
<keyword evidence="3" id="KW-0966">Cell projection</keyword>
<sequence>MKLDVTVAAPTDGHTEMCTALSWVSSNELFTCSDDKQLLRWTQEGELGGKMADTEGFITSISWFPDVGKRSANMFACACTDGTWRIWTLQGQNAREEKKIPAHTGAVISVKWNWDGSALISAGEDGELKVWSRSGNLRSSLCSAGTAVYCFVWGPDNDTVLYTAGKTLNMKSHQGTGRKALSWNAHDGIIMCCDWNRINDLIVSGGEDCIYKVWDAYGRQLFQSQPNASVITSISWCPNGECFAVGAFNSLRLCDKTGWSYSREQPQSGSIMEIAWTSDGTQLAGAGGNGSVVFAQLVQRKLEWENFEVTLIEPKLINVQDASIDQYERLEFPRERVVEMALGWGHLVVATATQCFIYGVNNWNTPHIFDLRATPSLISLADGYFLTMDPTHGVIIYNYEGRQVSNPRFNNLQPEFLNRHTVALSKDVVAILDRTDSKTVRCFDVATGKALSTNVTHKTEIVQIALNQSDVPLSERRLALIDRNRDLYLTPVVPQPGIFRGVYKLQTQVDSMAWNDSSDMLAAIADGRMICWYYPNVVFVDRDLLPSTTIEKDGSEFGKVPQVSTFYGSRLTVRKADGALVTTSVSCYASMLYRYIGESRWEESVRLCRFVKDDKLWGCLAVMSIQNRKLETAEIALAALTEVDKLEFILHIKNIPSEEGRNAELALYRRCPDEAEGILLQARPPLTYRAIKMNIRLFRWGRALELAVKSRSHVDTVLGYRQKYLDQFGKKETDKRFLQYAESVEIDWEAIQAKKQQEKDDERARSGNLSSSGK</sequence>
<organism evidence="8">
    <name type="scientific">Florenciella parvula</name>
    <dbReference type="NCBI Taxonomy" id="236787"/>
    <lineage>
        <taxon>Eukaryota</taxon>
        <taxon>Sar</taxon>
        <taxon>Stramenopiles</taxon>
        <taxon>Ochrophyta</taxon>
        <taxon>Dictyochophyceae</taxon>
        <taxon>Florenciellales</taxon>
        <taxon>Florenciella</taxon>
    </lineage>
</organism>
<feature type="repeat" description="WD" evidence="4">
    <location>
        <begin position="183"/>
        <end position="224"/>
    </location>
</feature>
<evidence type="ECO:0000259" key="7">
    <source>
        <dbReference type="Pfam" id="PF23387"/>
    </source>
</evidence>
<evidence type="ECO:0000313" key="8">
    <source>
        <dbReference type="EMBL" id="CAD9436480.1"/>
    </source>
</evidence>
<dbReference type="GO" id="GO:0030992">
    <property type="term" value="C:intraciliary transport particle B"/>
    <property type="evidence" value="ECO:0007669"/>
    <property type="project" value="TreeGrafter"/>
</dbReference>
<comment type="subcellular location">
    <subcellularLocation>
        <location evidence="1">Cell projection</location>
        <location evidence="1">Cilium</location>
    </subcellularLocation>
</comment>
<name>A0A7S2G6X5_9STRA</name>
<evidence type="ECO:0000256" key="3">
    <source>
        <dbReference type="ARBA" id="ARBA00023273"/>
    </source>
</evidence>
<dbReference type="InterPro" id="IPR015943">
    <property type="entry name" value="WD40/YVTN_repeat-like_dom_sf"/>
</dbReference>
<dbReference type="SMART" id="SM00320">
    <property type="entry name" value="WD40"/>
    <property type="match status" value="8"/>
</dbReference>
<feature type="region of interest" description="Disordered" evidence="5">
    <location>
        <begin position="754"/>
        <end position="774"/>
    </location>
</feature>
<keyword evidence="4" id="KW-0853">WD repeat</keyword>
<evidence type="ECO:0000256" key="5">
    <source>
        <dbReference type="SAM" id="MobiDB-lite"/>
    </source>
</evidence>
<dbReference type="AlphaFoldDB" id="A0A7S2G6X5"/>
<protein>
    <recommendedName>
        <fullName evidence="9">Intraflagellar transport protein 80 homolog</fullName>
    </recommendedName>
</protein>
<dbReference type="Pfam" id="PF23387">
    <property type="entry name" value="TPR_IFT80_172"/>
    <property type="match status" value="1"/>
</dbReference>
<proteinExistence type="predicted"/>
<dbReference type="PROSITE" id="PS50082">
    <property type="entry name" value="WD_REPEATS_2"/>
    <property type="match status" value="2"/>
</dbReference>
<feature type="repeat" description="WD" evidence="4">
    <location>
        <begin position="100"/>
        <end position="132"/>
    </location>
</feature>
<dbReference type="PROSITE" id="PS50294">
    <property type="entry name" value="WD_REPEATS_REGION"/>
    <property type="match status" value="1"/>
</dbReference>
<dbReference type="PANTHER" id="PTHR24098">
    <property type="entry name" value="OUTER SEGMENT 5"/>
    <property type="match status" value="1"/>
</dbReference>
<feature type="domain" description="IFT80/172/WDR35 TPR" evidence="7">
    <location>
        <begin position="616"/>
        <end position="763"/>
    </location>
</feature>
<dbReference type="InterPro" id="IPR001680">
    <property type="entry name" value="WD40_rpt"/>
</dbReference>
<keyword evidence="2" id="KW-0969">Cilium</keyword>
<dbReference type="Pfam" id="PF23335">
    <property type="entry name" value="Beta-prop_IFT80_2nd"/>
    <property type="match status" value="1"/>
</dbReference>
<dbReference type="GO" id="GO:0005929">
    <property type="term" value="C:cilium"/>
    <property type="evidence" value="ECO:0007669"/>
    <property type="project" value="UniProtKB-SubCell"/>
</dbReference>
<dbReference type="FunFam" id="1.25.40.470:FF:000007">
    <property type="entry name" value="Intraflagellar transport 80 homolog (Chlamydomonas)"/>
    <property type="match status" value="1"/>
</dbReference>
<evidence type="ECO:0000256" key="2">
    <source>
        <dbReference type="ARBA" id="ARBA00023069"/>
    </source>
</evidence>
<dbReference type="InterPro" id="IPR056157">
    <property type="entry name" value="TPR_IFT80_172_dom"/>
</dbReference>
<dbReference type="SUPFAM" id="SSF50998">
    <property type="entry name" value="Quinoprotein alcohol dehydrogenase-like"/>
    <property type="match status" value="1"/>
</dbReference>
<dbReference type="InterPro" id="IPR011047">
    <property type="entry name" value="Quinoprotein_ADH-like_sf"/>
</dbReference>
<gene>
    <name evidence="8" type="ORF">FPAR1323_LOCUS13660</name>
</gene>
<dbReference type="GO" id="GO:0060271">
    <property type="term" value="P:cilium assembly"/>
    <property type="evidence" value="ECO:0007669"/>
    <property type="project" value="TreeGrafter"/>
</dbReference>
<feature type="domain" description="IFT80 second beta-propeller" evidence="6">
    <location>
        <begin position="299"/>
        <end position="588"/>
    </location>
</feature>
<accession>A0A7S2G6X5</accession>